<keyword evidence="3" id="KW-1185">Reference proteome</keyword>
<reference evidence="2" key="1">
    <citation type="submission" date="2023-03" db="EMBL/GenBank/DDBJ databases">
        <title>Lomoglobus Profundus gen. nov., sp. nov., a novel member of the phylum Verrucomicrobia, isolated from deep-marine sediment of South China Sea.</title>
        <authorList>
            <person name="Ahmad T."/>
            <person name="Ishaq S.E."/>
            <person name="Wang F."/>
        </authorList>
    </citation>
    <scope>NUCLEOTIDE SEQUENCE</scope>
    <source>
        <strain evidence="2">LMO-M01</strain>
    </source>
</reference>
<dbReference type="RefSeq" id="WP_330930273.1">
    <property type="nucleotide sequence ID" value="NZ_CP119075.1"/>
</dbReference>
<organism evidence="2 3">
    <name type="scientific">Synoicihabitans lomoniglobus</name>
    <dbReference type="NCBI Taxonomy" id="2909285"/>
    <lineage>
        <taxon>Bacteria</taxon>
        <taxon>Pseudomonadati</taxon>
        <taxon>Verrucomicrobiota</taxon>
        <taxon>Opitutia</taxon>
        <taxon>Opitutales</taxon>
        <taxon>Opitutaceae</taxon>
        <taxon>Synoicihabitans</taxon>
    </lineage>
</organism>
<dbReference type="GO" id="GO:0008757">
    <property type="term" value="F:S-adenosylmethionine-dependent methyltransferase activity"/>
    <property type="evidence" value="ECO:0007669"/>
    <property type="project" value="InterPro"/>
</dbReference>
<evidence type="ECO:0000259" key="1">
    <source>
        <dbReference type="Pfam" id="PF08241"/>
    </source>
</evidence>
<accession>A0AAF0A1F9</accession>
<dbReference type="PANTHER" id="PTHR43591:SF24">
    <property type="entry name" value="2-METHOXY-6-POLYPRENYL-1,4-BENZOQUINOL METHYLASE, MITOCHONDRIAL"/>
    <property type="match status" value="1"/>
</dbReference>
<name>A0AAF0A1F9_9BACT</name>
<sequence>MNSDEYEKMARVETRHWFYVGKRQIARWAIERFEGDIADGALLDCGAGTGIFAQELSASRRVKVMDDHDESLTVLRQRFPDNAVVEGSCTAIPLSDASETCVTLLDVLEHVEDDRAAVKEFHRVLKPGGLLVITVPAMMQLWSDWDQALHHFRRYSRSGLAALFHDAQWEQCYLKYVNTAAFPAVWWMRRGRRSEDAVRQEDRLPPNWLNHVLRWLFVWPAVRRWCPAPFGVGLIIVLRKR</sequence>
<keyword evidence="2" id="KW-0808">Transferase</keyword>
<dbReference type="PANTHER" id="PTHR43591">
    <property type="entry name" value="METHYLTRANSFERASE"/>
    <property type="match status" value="1"/>
</dbReference>
<proteinExistence type="predicted"/>
<dbReference type="CDD" id="cd02440">
    <property type="entry name" value="AdoMet_MTases"/>
    <property type="match status" value="1"/>
</dbReference>
<gene>
    <name evidence="2" type="ORF">PXH66_02645</name>
</gene>
<dbReference type="Proteomes" id="UP001218638">
    <property type="component" value="Chromosome"/>
</dbReference>
<dbReference type="EMBL" id="CP119075">
    <property type="protein sequence ID" value="WED65743.1"/>
    <property type="molecule type" value="Genomic_DNA"/>
</dbReference>
<dbReference type="InterPro" id="IPR029063">
    <property type="entry name" value="SAM-dependent_MTases_sf"/>
</dbReference>
<dbReference type="GO" id="GO:0032259">
    <property type="term" value="P:methylation"/>
    <property type="evidence" value="ECO:0007669"/>
    <property type="project" value="UniProtKB-KW"/>
</dbReference>
<feature type="domain" description="Methyltransferase type 11" evidence="1">
    <location>
        <begin position="43"/>
        <end position="133"/>
    </location>
</feature>
<evidence type="ECO:0000313" key="3">
    <source>
        <dbReference type="Proteomes" id="UP001218638"/>
    </source>
</evidence>
<dbReference type="SUPFAM" id="SSF53335">
    <property type="entry name" value="S-adenosyl-L-methionine-dependent methyltransferases"/>
    <property type="match status" value="1"/>
</dbReference>
<evidence type="ECO:0000313" key="2">
    <source>
        <dbReference type="EMBL" id="WED65743.1"/>
    </source>
</evidence>
<dbReference type="Pfam" id="PF08241">
    <property type="entry name" value="Methyltransf_11"/>
    <property type="match status" value="1"/>
</dbReference>
<dbReference type="AlphaFoldDB" id="A0AAF0A1F9"/>
<dbReference type="InterPro" id="IPR013216">
    <property type="entry name" value="Methyltransf_11"/>
</dbReference>
<dbReference type="KEGG" id="slom:PXH66_02645"/>
<dbReference type="Gene3D" id="3.40.50.150">
    <property type="entry name" value="Vaccinia Virus protein VP39"/>
    <property type="match status" value="1"/>
</dbReference>
<protein>
    <submittedName>
        <fullName evidence="2">Class I SAM-dependent methyltransferase</fullName>
    </submittedName>
</protein>
<keyword evidence="2" id="KW-0489">Methyltransferase</keyword>